<keyword evidence="13" id="KW-1185">Reference proteome</keyword>
<evidence type="ECO:0000256" key="5">
    <source>
        <dbReference type="ARBA" id="ARBA00022694"/>
    </source>
</evidence>
<dbReference type="KEGG" id="hro:HELRODRAFT_68039"/>
<evidence type="ECO:0000256" key="7">
    <source>
        <dbReference type="ARBA" id="ARBA00023054"/>
    </source>
</evidence>
<evidence type="ECO:0000256" key="9">
    <source>
        <dbReference type="ARBA" id="ARBA00029803"/>
    </source>
</evidence>
<evidence type="ECO:0000256" key="2">
    <source>
        <dbReference type="ARBA" id="ARBA00022603"/>
    </source>
</evidence>
<sequence length="234" mass="27080">MFYYANIFQAMMHGPHLVFDFSFEEHLTEKELKDLMRQIYNSHGMNKLAKEPFHFHFCSIKQSSSTSQKLLKAFPNMAEIPITVSEQSYLDLYPREKLVYLSPNATEVMANFDHDLVYIIGAIVDKAVETPLTMAKAKREKIRMMKFPLDRYVKWSSGSKALALNHVVDILLHLKTSQNWNDALTKCLPKRKFDPTVSEKILVKNNNNFLKKKTNGYGSYVKRAYPSLSKDTDT</sequence>
<feature type="domain" description="SAM-dependent MTase TRM10-type" evidence="10">
    <location>
        <begin position="3"/>
        <end position="195"/>
    </location>
</feature>
<evidence type="ECO:0000313" key="12">
    <source>
        <dbReference type="EnsemblMetazoa" id="HelroP68039"/>
    </source>
</evidence>
<dbReference type="EMBL" id="AMQM01001389">
    <property type="status" value="NOT_ANNOTATED_CDS"/>
    <property type="molecule type" value="Genomic_DNA"/>
</dbReference>
<dbReference type="EMBL" id="KB097495">
    <property type="protein sequence ID" value="ESN96417.1"/>
    <property type="molecule type" value="Genomic_DNA"/>
</dbReference>
<accession>T1FZ94</accession>
<reference evidence="12" key="3">
    <citation type="submission" date="2015-06" db="UniProtKB">
        <authorList>
            <consortium name="EnsemblMetazoa"/>
        </authorList>
    </citation>
    <scope>IDENTIFICATION</scope>
</reference>
<dbReference type="STRING" id="6412.T1FZ94"/>
<dbReference type="GO" id="GO:0032259">
    <property type="term" value="P:methylation"/>
    <property type="evidence" value="ECO:0007669"/>
    <property type="project" value="UniProtKB-KW"/>
</dbReference>
<dbReference type="AlphaFoldDB" id="T1FZ94"/>
<dbReference type="Proteomes" id="UP000015101">
    <property type="component" value="Unassembled WGS sequence"/>
</dbReference>
<evidence type="ECO:0000256" key="6">
    <source>
        <dbReference type="ARBA" id="ARBA00022946"/>
    </source>
</evidence>
<dbReference type="CDD" id="cd18102">
    <property type="entry name" value="Trm10_MRRP1"/>
    <property type="match status" value="1"/>
</dbReference>
<dbReference type="GeneID" id="20214142"/>
<dbReference type="InParanoid" id="T1FZ94"/>
<reference evidence="11 13" key="2">
    <citation type="journal article" date="2013" name="Nature">
        <title>Insights into bilaterian evolution from three spiralian genomes.</title>
        <authorList>
            <person name="Simakov O."/>
            <person name="Marletaz F."/>
            <person name="Cho S.J."/>
            <person name="Edsinger-Gonzales E."/>
            <person name="Havlak P."/>
            <person name="Hellsten U."/>
            <person name="Kuo D.H."/>
            <person name="Larsson T."/>
            <person name="Lv J."/>
            <person name="Arendt D."/>
            <person name="Savage R."/>
            <person name="Osoegawa K."/>
            <person name="de Jong P."/>
            <person name="Grimwood J."/>
            <person name="Chapman J.A."/>
            <person name="Shapiro H."/>
            <person name="Aerts A."/>
            <person name="Otillar R.P."/>
            <person name="Terry A.Y."/>
            <person name="Boore J.L."/>
            <person name="Grigoriev I.V."/>
            <person name="Lindberg D.R."/>
            <person name="Seaver E.C."/>
            <person name="Weisblat D.A."/>
            <person name="Putnam N.H."/>
            <person name="Rokhsar D.S."/>
        </authorList>
    </citation>
    <scope>NUCLEOTIDE SEQUENCE</scope>
</reference>
<comment type="subcellular location">
    <subcellularLocation>
        <location evidence="1">Mitochondrion</location>
    </subcellularLocation>
</comment>
<dbReference type="InterPro" id="IPR025812">
    <property type="entry name" value="Trm10_C_MTase_dom"/>
</dbReference>
<dbReference type="EnsemblMetazoa" id="HelroT68039">
    <property type="protein sequence ID" value="HelroP68039"/>
    <property type="gene ID" value="HelroG68039"/>
</dbReference>
<evidence type="ECO:0000256" key="3">
    <source>
        <dbReference type="ARBA" id="ARBA00022679"/>
    </source>
</evidence>
<keyword evidence="5" id="KW-0819">tRNA processing</keyword>
<dbReference type="GO" id="GO:0005634">
    <property type="term" value="C:nucleus"/>
    <property type="evidence" value="ECO:0000318"/>
    <property type="project" value="GO_Central"/>
</dbReference>
<proteinExistence type="predicted"/>
<dbReference type="InterPro" id="IPR007356">
    <property type="entry name" value="tRNA_m1G_MeTrfase_euk"/>
</dbReference>
<dbReference type="PROSITE" id="PS51675">
    <property type="entry name" value="SAM_MT_TRM10"/>
    <property type="match status" value="1"/>
</dbReference>
<evidence type="ECO:0000259" key="10">
    <source>
        <dbReference type="PROSITE" id="PS51675"/>
    </source>
</evidence>
<keyword evidence="7" id="KW-0175">Coiled coil</keyword>
<keyword evidence="4" id="KW-0949">S-adenosyl-L-methionine</keyword>
<dbReference type="Gene3D" id="3.40.1280.30">
    <property type="match status" value="1"/>
</dbReference>
<dbReference type="HOGENOM" id="CLU_034384_8_1_1"/>
<dbReference type="GO" id="GO:0097745">
    <property type="term" value="P:mitochondrial tRNA 5'-end processing"/>
    <property type="evidence" value="ECO:0000318"/>
    <property type="project" value="GO_Central"/>
</dbReference>
<dbReference type="GO" id="GO:0005654">
    <property type="term" value="C:nucleoplasm"/>
    <property type="evidence" value="ECO:0000318"/>
    <property type="project" value="GO_Central"/>
</dbReference>
<dbReference type="eggNOG" id="KOG2967">
    <property type="taxonomic scope" value="Eukaryota"/>
</dbReference>
<dbReference type="GO" id="GO:0008168">
    <property type="term" value="F:methyltransferase activity"/>
    <property type="evidence" value="ECO:0007669"/>
    <property type="project" value="UniProtKB-KW"/>
</dbReference>
<reference evidence="13" key="1">
    <citation type="submission" date="2012-12" db="EMBL/GenBank/DDBJ databases">
        <authorList>
            <person name="Hellsten U."/>
            <person name="Grimwood J."/>
            <person name="Chapman J.A."/>
            <person name="Shapiro H."/>
            <person name="Aerts A."/>
            <person name="Otillar R.P."/>
            <person name="Terry A.Y."/>
            <person name="Boore J.L."/>
            <person name="Simakov O."/>
            <person name="Marletaz F."/>
            <person name="Cho S.-J."/>
            <person name="Edsinger-Gonzales E."/>
            <person name="Havlak P."/>
            <person name="Kuo D.-H."/>
            <person name="Larsson T."/>
            <person name="Lv J."/>
            <person name="Arendt D."/>
            <person name="Savage R."/>
            <person name="Osoegawa K."/>
            <person name="de Jong P."/>
            <person name="Lindberg D.R."/>
            <person name="Seaver E.C."/>
            <person name="Weisblat D.A."/>
            <person name="Putnam N.H."/>
            <person name="Grigoriev I.V."/>
            <person name="Rokhsar D.S."/>
        </authorList>
    </citation>
    <scope>NUCLEOTIDE SEQUENCE</scope>
</reference>
<dbReference type="InterPro" id="IPR038459">
    <property type="entry name" value="MT_TRM10-typ_sf"/>
</dbReference>
<dbReference type="OMA" id="SYKKCLN"/>
<evidence type="ECO:0000313" key="13">
    <source>
        <dbReference type="Proteomes" id="UP000015101"/>
    </source>
</evidence>
<name>T1FZ94_HELRO</name>
<gene>
    <name evidence="12" type="primary">20214142</name>
    <name evidence="11" type="ORF">HELRODRAFT_68039</name>
</gene>
<keyword evidence="8" id="KW-0496">Mitochondrion</keyword>
<dbReference type="GO" id="GO:0005739">
    <property type="term" value="C:mitochondrion"/>
    <property type="evidence" value="ECO:0000318"/>
    <property type="project" value="GO_Central"/>
</dbReference>
<dbReference type="CTD" id="20214142"/>
<evidence type="ECO:0000256" key="1">
    <source>
        <dbReference type="ARBA" id="ARBA00004173"/>
    </source>
</evidence>
<keyword evidence="6" id="KW-0809">Transit peptide</keyword>
<dbReference type="GO" id="GO:0070131">
    <property type="term" value="P:positive regulation of mitochondrial translation"/>
    <property type="evidence" value="ECO:0000318"/>
    <property type="project" value="GO_Central"/>
</dbReference>
<evidence type="ECO:0000313" key="11">
    <source>
        <dbReference type="EMBL" id="ESN96417.1"/>
    </source>
</evidence>
<keyword evidence="3" id="KW-0808">Transferase</keyword>
<dbReference type="InterPro" id="IPR028564">
    <property type="entry name" value="MT_TRM10-typ"/>
</dbReference>
<evidence type="ECO:0000256" key="8">
    <source>
        <dbReference type="ARBA" id="ARBA00023128"/>
    </source>
</evidence>
<dbReference type="RefSeq" id="XP_009025177.1">
    <property type="nucleotide sequence ID" value="XM_009026929.1"/>
</dbReference>
<protein>
    <recommendedName>
        <fullName evidence="9">RNA (guanine-9-)-methyltransferase domain-containing protein 1</fullName>
    </recommendedName>
</protein>
<organism evidence="12 13">
    <name type="scientific">Helobdella robusta</name>
    <name type="common">Californian leech</name>
    <dbReference type="NCBI Taxonomy" id="6412"/>
    <lineage>
        <taxon>Eukaryota</taxon>
        <taxon>Metazoa</taxon>
        <taxon>Spiralia</taxon>
        <taxon>Lophotrochozoa</taxon>
        <taxon>Annelida</taxon>
        <taxon>Clitellata</taxon>
        <taxon>Hirudinea</taxon>
        <taxon>Rhynchobdellida</taxon>
        <taxon>Glossiphoniidae</taxon>
        <taxon>Helobdella</taxon>
    </lineage>
</organism>
<keyword evidence="2" id="KW-0489">Methyltransferase</keyword>
<dbReference type="OrthoDB" id="278300at2759"/>
<dbReference type="PANTHER" id="PTHR13563">
    <property type="entry name" value="TRNA (GUANINE-9-) METHYLTRANSFERASE"/>
    <property type="match status" value="1"/>
</dbReference>
<evidence type="ECO:0000256" key="4">
    <source>
        <dbReference type="ARBA" id="ARBA00022691"/>
    </source>
</evidence>
<dbReference type="GO" id="GO:0000049">
    <property type="term" value="F:tRNA binding"/>
    <property type="evidence" value="ECO:0000318"/>
    <property type="project" value="GO_Central"/>
</dbReference>
<dbReference type="PANTHER" id="PTHR13563:SF5">
    <property type="entry name" value="TRNA METHYLTRANSFERASE 10 HOMOLOG C"/>
    <property type="match status" value="1"/>
</dbReference>